<dbReference type="GO" id="GO:0046983">
    <property type="term" value="F:protein dimerization activity"/>
    <property type="evidence" value="ECO:0007669"/>
    <property type="project" value="InterPro"/>
</dbReference>
<dbReference type="InParanoid" id="A0A0C3PN96"/>
<dbReference type="InterPro" id="IPR012337">
    <property type="entry name" value="RNaseH-like_sf"/>
</dbReference>
<reference evidence="3" key="2">
    <citation type="submission" date="2015-01" db="EMBL/GenBank/DDBJ databases">
        <title>Evolutionary Origins and Diversification of the Mycorrhizal Mutualists.</title>
        <authorList>
            <consortium name="DOE Joint Genome Institute"/>
            <consortium name="Mycorrhizal Genomics Consortium"/>
            <person name="Kohler A."/>
            <person name="Kuo A."/>
            <person name="Nagy L.G."/>
            <person name="Floudas D."/>
            <person name="Copeland A."/>
            <person name="Barry K.W."/>
            <person name="Cichocki N."/>
            <person name="Veneault-Fourrey C."/>
            <person name="LaButti K."/>
            <person name="Lindquist E.A."/>
            <person name="Lipzen A."/>
            <person name="Lundell T."/>
            <person name="Morin E."/>
            <person name="Murat C."/>
            <person name="Riley R."/>
            <person name="Ohm R."/>
            <person name="Sun H."/>
            <person name="Tunlid A."/>
            <person name="Henrissat B."/>
            <person name="Grigoriev I.V."/>
            <person name="Hibbett D.S."/>
            <person name="Martin F."/>
        </authorList>
    </citation>
    <scope>NUCLEOTIDE SEQUENCE [LARGE SCALE GENOMIC DNA]</scope>
    <source>
        <strain evidence="3">Marx 270</strain>
    </source>
</reference>
<evidence type="ECO:0000259" key="1">
    <source>
        <dbReference type="Pfam" id="PF05699"/>
    </source>
</evidence>
<dbReference type="EMBL" id="KN831952">
    <property type="protein sequence ID" value="KIO10306.1"/>
    <property type="molecule type" value="Genomic_DNA"/>
</dbReference>
<dbReference type="InterPro" id="IPR008906">
    <property type="entry name" value="HATC_C_dom"/>
</dbReference>
<feature type="non-terminal residue" evidence="2">
    <location>
        <position position="1"/>
    </location>
</feature>
<evidence type="ECO:0000313" key="3">
    <source>
        <dbReference type="Proteomes" id="UP000054217"/>
    </source>
</evidence>
<gene>
    <name evidence="2" type="ORF">M404DRAFT_95609</name>
</gene>
<feature type="domain" description="HAT C-terminal dimerisation" evidence="1">
    <location>
        <begin position="2"/>
        <end position="46"/>
    </location>
</feature>
<dbReference type="AlphaFoldDB" id="A0A0C3PN96"/>
<dbReference type="OrthoDB" id="3270501at2759"/>
<dbReference type="SUPFAM" id="SSF53098">
    <property type="entry name" value="Ribonuclease H-like"/>
    <property type="match status" value="1"/>
</dbReference>
<protein>
    <recommendedName>
        <fullName evidence="1">HAT C-terminal dimerisation domain-containing protein</fullName>
    </recommendedName>
</protein>
<dbReference type="HOGENOM" id="CLU_208804_0_0_1"/>
<feature type="non-terminal residue" evidence="2">
    <location>
        <position position="55"/>
    </location>
</feature>
<accession>A0A0C3PN96</accession>
<organism evidence="2 3">
    <name type="scientific">Pisolithus tinctorius Marx 270</name>
    <dbReference type="NCBI Taxonomy" id="870435"/>
    <lineage>
        <taxon>Eukaryota</taxon>
        <taxon>Fungi</taxon>
        <taxon>Dikarya</taxon>
        <taxon>Basidiomycota</taxon>
        <taxon>Agaricomycotina</taxon>
        <taxon>Agaricomycetes</taxon>
        <taxon>Agaricomycetidae</taxon>
        <taxon>Boletales</taxon>
        <taxon>Sclerodermatineae</taxon>
        <taxon>Pisolithaceae</taxon>
        <taxon>Pisolithus</taxon>
    </lineage>
</organism>
<name>A0A0C3PN96_PISTI</name>
<evidence type="ECO:0000313" key="2">
    <source>
        <dbReference type="EMBL" id="KIO10306.1"/>
    </source>
</evidence>
<dbReference type="Pfam" id="PF05699">
    <property type="entry name" value="Dimer_Tnp_hAT"/>
    <property type="match status" value="1"/>
</dbReference>
<dbReference type="Proteomes" id="UP000054217">
    <property type="component" value="Unassembled WGS sequence"/>
</dbReference>
<proteinExistence type="predicted"/>
<sequence>PLHRIAKQLLSLCPNSASCEWLFNMFGEILTKWQNRLSTENLTALAELKMYVQEE</sequence>
<keyword evidence="3" id="KW-1185">Reference proteome</keyword>
<reference evidence="2 3" key="1">
    <citation type="submission" date="2014-04" db="EMBL/GenBank/DDBJ databases">
        <authorList>
            <consortium name="DOE Joint Genome Institute"/>
            <person name="Kuo A."/>
            <person name="Kohler A."/>
            <person name="Costa M.D."/>
            <person name="Nagy L.G."/>
            <person name="Floudas D."/>
            <person name="Copeland A."/>
            <person name="Barry K.W."/>
            <person name="Cichocki N."/>
            <person name="Veneault-Fourrey C."/>
            <person name="LaButti K."/>
            <person name="Lindquist E.A."/>
            <person name="Lipzen A."/>
            <person name="Lundell T."/>
            <person name="Morin E."/>
            <person name="Murat C."/>
            <person name="Sun H."/>
            <person name="Tunlid A."/>
            <person name="Henrissat B."/>
            <person name="Grigoriev I.V."/>
            <person name="Hibbett D.S."/>
            <person name="Martin F."/>
            <person name="Nordberg H.P."/>
            <person name="Cantor M.N."/>
            <person name="Hua S.X."/>
        </authorList>
    </citation>
    <scope>NUCLEOTIDE SEQUENCE [LARGE SCALE GENOMIC DNA]</scope>
    <source>
        <strain evidence="2 3">Marx 270</strain>
    </source>
</reference>